<name>A0A0S7EIA0_9FLAO</name>
<dbReference type="Proteomes" id="UP000069030">
    <property type="component" value="Chromosome"/>
</dbReference>
<accession>A0A0S7EIA0</accession>
<dbReference type="InterPro" id="IPR001387">
    <property type="entry name" value="Cro/C1-type_HTH"/>
</dbReference>
<dbReference type="RefSeq" id="WP_006259918.1">
    <property type="nucleotide sequence ID" value="NZ_BCMQ01000009.1"/>
</dbReference>
<gene>
    <name evidence="1" type="ORF">AS202_04770</name>
</gene>
<dbReference type="KEGG" id="mod:AS202_04770"/>
<dbReference type="InterPro" id="IPR010982">
    <property type="entry name" value="Lambda_DNA-bd_dom_sf"/>
</dbReference>
<proteinExistence type="predicted"/>
<organism evidence="1 2">
    <name type="scientific">Myroides odoratimimus</name>
    <dbReference type="NCBI Taxonomy" id="76832"/>
    <lineage>
        <taxon>Bacteria</taxon>
        <taxon>Pseudomonadati</taxon>
        <taxon>Bacteroidota</taxon>
        <taxon>Flavobacteriia</taxon>
        <taxon>Flavobacteriales</taxon>
        <taxon>Flavobacteriaceae</taxon>
        <taxon>Myroides</taxon>
    </lineage>
</organism>
<dbReference type="AlphaFoldDB" id="A0A0S7EIA0"/>
<dbReference type="Gene3D" id="1.10.260.40">
    <property type="entry name" value="lambda repressor-like DNA-binding domains"/>
    <property type="match status" value="1"/>
</dbReference>
<dbReference type="GO" id="GO:0003677">
    <property type="term" value="F:DNA binding"/>
    <property type="evidence" value="ECO:0007669"/>
    <property type="project" value="InterPro"/>
</dbReference>
<dbReference type="eggNOG" id="COG2932">
    <property type="taxonomic scope" value="Bacteria"/>
</dbReference>
<evidence type="ECO:0000313" key="1">
    <source>
        <dbReference type="EMBL" id="ALU25504.1"/>
    </source>
</evidence>
<dbReference type="CDD" id="cd00093">
    <property type="entry name" value="HTH_XRE"/>
    <property type="match status" value="1"/>
</dbReference>
<dbReference type="SUPFAM" id="SSF47413">
    <property type="entry name" value="lambda repressor-like DNA-binding domains"/>
    <property type="match status" value="1"/>
</dbReference>
<dbReference type="EMBL" id="CP013690">
    <property type="protein sequence ID" value="ALU25504.1"/>
    <property type="molecule type" value="Genomic_DNA"/>
</dbReference>
<sequence>MDRIQRVNDAIKWIFFEGLAKNQTDLAQKLGYTKSSFSQIVNGRVNISDNFIENLTKFALSLSKHWLLTGEGSMLLTSHTSPAIQELTGDTPTQELYNFEATNITKDTVPEIMYNNHGNKFTFYPDGRIYIEVLKIPSSAHASYITCYQDDAQLIQEFDTVQFRVDKFGLGHYKAFDVVGDSMNGGNIEDTPDGAEVLGREVGRHLWEGGFRNTTYGFIVITKDATFLKDITNYDEKKGVITLSSRNKIYEPFEYPINSVYQIFHVIKRIF</sequence>
<evidence type="ECO:0000313" key="2">
    <source>
        <dbReference type="Proteomes" id="UP000069030"/>
    </source>
</evidence>
<reference evidence="1 2" key="1">
    <citation type="journal article" date="2016" name="J. Zhejiang Univ. Sci. B">
        <title>Antibiotic resistance mechanisms of Myroides sp.</title>
        <authorList>
            <person name="Hu S."/>
            <person name="Yuan S."/>
            <person name="Qu H."/>
            <person name="Jiang T."/>
            <person name="Zhou Y."/>
            <person name="Wang M."/>
            <person name="Ming D."/>
        </authorList>
    </citation>
    <scope>NUCLEOTIDE SEQUENCE [LARGE SCALE GENOMIC DNA]</scope>
    <source>
        <strain evidence="1 2">PR63039</strain>
    </source>
</reference>
<protein>
    <submittedName>
        <fullName evidence="1">Uncharacterized protein</fullName>
    </submittedName>
</protein>